<name>A0AA41SCY9_PAPNU</name>
<evidence type="ECO:0000313" key="3">
    <source>
        <dbReference type="Proteomes" id="UP001177140"/>
    </source>
</evidence>
<dbReference type="GO" id="GO:0080044">
    <property type="term" value="F:quercetin 7-O-glucosyltransferase activity"/>
    <property type="evidence" value="ECO:0007669"/>
    <property type="project" value="TreeGrafter"/>
</dbReference>
<proteinExistence type="inferred from homology"/>
<keyword evidence="3" id="KW-1185">Reference proteome</keyword>
<dbReference type="AlphaFoldDB" id="A0AA41SCY9"/>
<dbReference type="PANTHER" id="PTHR11926:SF774">
    <property type="entry name" value="UDP-GLYCOSYLTRANSFERASE 85A1-RELATED"/>
    <property type="match status" value="1"/>
</dbReference>
<dbReference type="GO" id="GO:0080043">
    <property type="term" value="F:quercetin 3-O-glucosyltransferase activity"/>
    <property type="evidence" value="ECO:0007669"/>
    <property type="project" value="TreeGrafter"/>
</dbReference>
<dbReference type="EMBL" id="JAJJMA010107775">
    <property type="protein sequence ID" value="MCL7031003.1"/>
    <property type="molecule type" value="Genomic_DNA"/>
</dbReference>
<organism evidence="2 3">
    <name type="scientific">Papaver nudicaule</name>
    <name type="common">Iceland poppy</name>
    <dbReference type="NCBI Taxonomy" id="74823"/>
    <lineage>
        <taxon>Eukaryota</taxon>
        <taxon>Viridiplantae</taxon>
        <taxon>Streptophyta</taxon>
        <taxon>Embryophyta</taxon>
        <taxon>Tracheophyta</taxon>
        <taxon>Spermatophyta</taxon>
        <taxon>Magnoliopsida</taxon>
        <taxon>Ranunculales</taxon>
        <taxon>Papaveraceae</taxon>
        <taxon>Papaveroideae</taxon>
        <taxon>Papaver</taxon>
    </lineage>
</organism>
<dbReference type="Proteomes" id="UP001177140">
    <property type="component" value="Unassembled WGS sequence"/>
</dbReference>
<evidence type="ECO:0000313" key="2">
    <source>
        <dbReference type="EMBL" id="MCL7031003.1"/>
    </source>
</evidence>
<gene>
    <name evidence="2" type="ORF">MKW94_016952</name>
</gene>
<protein>
    <submittedName>
        <fullName evidence="2">Uncharacterized protein</fullName>
    </submittedName>
</protein>
<reference evidence="2" key="1">
    <citation type="submission" date="2022-03" db="EMBL/GenBank/DDBJ databases">
        <title>A functionally conserved STORR gene fusion in Papaver species that diverged 16.8 million years ago.</title>
        <authorList>
            <person name="Catania T."/>
        </authorList>
    </citation>
    <scope>NUCLEOTIDE SEQUENCE</scope>
    <source>
        <strain evidence="2">S-191538</strain>
    </source>
</reference>
<accession>A0AA41SCY9</accession>
<comment type="caution">
    <text evidence="2">The sequence shown here is derived from an EMBL/GenBank/DDBJ whole genome shotgun (WGS) entry which is preliminary data.</text>
</comment>
<dbReference type="Gene3D" id="3.40.50.2000">
    <property type="entry name" value="Glycogen Phosphorylase B"/>
    <property type="match status" value="2"/>
</dbReference>
<dbReference type="PANTHER" id="PTHR11926">
    <property type="entry name" value="GLUCOSYL/GLUCURONOSYL TRANSFERASES"/>
    <property type="match status" value="1"/>
</dbReference>
<sequence length="153" mass="17547">MEKVHVICIPFPVQSHITSMMKLAKILHSTGCHITFVNSEFNHQRLLNSRGPDSLKEPFRNLIYKLNSAKHPNVLPVSCIVSDIPMCFTLQTAKEFGIPGILYFPISFSAYACFLHLPHLMQRGLIPPKGMQNRYYSCRRIDDLHLYTPSLVY</sequence>
<dbReference type="SUPFAM" id="SSF53756">
    <property type="entry name" value="UDP-Glycosyltransferase/glycogen phosphorylase"/>
    <property type="match status" value="1"/>
</dbReference>
<comment type="similarity">
    <text evidence="1">Belongs to the UDP-glycosyltransferase family.</text>
</comment>
<evidence type="ECO:0000256" key="1">
    <source>
        <dbReference type="ARBA" id="ARBA00009995"/>
    </source>
</evidence>